<evidence type="ECO:0000313" key="8">
    <source>
        <dbReference type="EMBL" id="KRK96257.1"/>
    </source>
</evidence>
<feature type="region of interest" description="Disordered" evidence="5">
    <location>
        <begin position="486"/>
        <end position="581"/>
    </location>
</feature>
<protein>
    <recommendedName>
        <fullName evidence="7">Gram-positive cocci surface proteins LPxTG domain-containing protein</fullName>
    </recommendedName>
</protein>
<accession>A0A0R1LTN0</accession>
<keyword evidence="1" id="KW-0134">Cell wall</keyword>
<evidence type="ECO:0000256" key="2">
    <source>
        <dbReference type="ARBA" id="ARBA00022525"/>
    </source>
</evidence>
<reference evidence="8 9" key="1">
    <citation type="journal article" date="2015" name="Genome Announc.">
        <title>Expanding the biotechnology potential of lactobacilli through comparative genomics of 213 strains and associated genera.</title>
        <authorList>
            <person name="Sun Z."/>
            <person name="Harris H.M."/>
            <person name="McCann A."/>
            <person name="Guo C."/>
            <person name="Argimon S."/>
            <person name="Zhang W."/>
            <person name="Yang X."/>
            <person name="Jeffery I.B."/>
            <person name="Cooney J.C."/>
            <person name="Kagawa T.F."/>
            <person name="Liu W."/>
            <person name="Song Y."/>
            <person name="Salvetti E."/>
            <person name="Wrobel A."/>
            <person name="Rasinkangas P."/>
            <person name="Parkhill J."/>
            <person name="Rea M.C."/>
            <person name="O'Sullivan O."/>
            <person name="Ritari J."/>
            <person name="Douillard F.P."/>
            <person name="Paul Ross R."/>
            <person name="Yang R."/>
            <person name="Briner A.E."/>
            <person name="Felis G.E."/>
            <person name="de Vos W.M."/>
            <person name="Barrangou R."/>
            <person name="Klaenhammer T.R."/>
            <person name="Caufield P.W."/>
            <person name="Cui Y."/>
            <person name="Zhang H."/>
            <person name="O'Toole P.W."/>
        </authorList>
    </citation>
    <scope>NUCLEOTIDE SEQUENCE [LARGE SCALE GENOMIC DNA]</scope>
    <source>
        <strain evidence="8 9">DSM 19394</strain>
    </source>
</reference>
<dbReference type="PROSITE" id="PS50847">
    <property type="entry name" value="GRAM_POS_ANCHORING"/>
    <property type="match status" value="1"/>
</dbReference>
<keyword evidence="4" id="KW-0572">Peptidoglycan-anchor</keyword>
<name>A0A0R1LTN0_9LACO</name>
<dbReference type="PATRIC" id="fig|1423715.3.peg.2807"/>
<gene>
    <name evidence="8" type="ORF">FD25_GL002726</name>
</gene>
<dbReference type="Pfam" id="PF20597">
    <property type="entry name" value="pAdhesive_15"/>
    <property type="match status" value="1"/>
</dbReference>
<comment type="caution">
    <text evidence="8">The sequence shown here is derived from an EMBL/GenBank/DDBJ whole genome shotgun (WGS) entry which is preliminary data.</text>
</comment>
<organism evidence="8 9">
    <name type="scientific">Levilactobacillus acidifarinae DSM 19394 = JCM 15949</name>
    <dbReference type="NCBI Taxonomy" id="1423715"/>
    <lineage>
        <taxon>Bacteria</taxon>
        <taxon>Bacillati</taxon>
        <taxon>Bacillota</taxon>
        <taxon>Bacilli</taxon>
        <taxon>Lactobacillales</taxon>
        <taxon>Lactobacillaceae</taxon>
        <taxon>Levilactobacillus</taxon>
    </lineage>
</organism>
<proteinExistence type="predicted"/>
<evidence type="ECO:0000256" key="4">
    <source>
        <dbReference type="ARBA" id="ARBA00023088"/>
    </source>
</evidence>
<feature type="signal peptide" evidence="6">
    <location>
        <begin position="1"/>
        <end position="36"/>
    </location>
</feature>
<dbReference type="EMBL" id="AZDV01000005">
    <property type="protein sequence ID" value="KRK96257.1"/>
    <property type="molecule type" value="Genomic_DNA"/>
</dbReference>
<keyword evidence="3 6" id="KW-0732">Signal</keyword>
<evidence type="ECO:0000256" key="6">
    <source>
        <dbReference type="SAM" id="SignalP"/>
    </source>
</evidence>
<evidence type="ECO:0000256" key="3">
    <source>
        <dbReference type="ARBA" id="ARBA00022729"/>
    </source>
</evidence>
<dbReference type="RefSeq" id="WP_057801806.1">
    <property type="nucleotide sequence ID" value="NZ_AZDV01000005.1"/>
</dbReference>
<dbReference type="Pfam" id="PF19258">
    <property type="entry name" value="KxYKxGKxW_sig"/>
    <property type="match status" value="1"/>
</dbReference>
<feature type="region of interest" description="Disordered" evidence="5">
    <location>
        <begin position="35"/>
        <end position="144"/>
    </location>
</feature>
<evidence type="ECO:0000259" key="7">
    <source>
        <dbReference type="PROSITE" id="PS50847"/>
    </source>
</evidence>
<dbReference type="InterPro" id="IPR019931">
    <property type="entry name" value="LPXTG_anchor"/>
</dbReference>
<dbReference type="OrthoDB" id="2329348at2"/>
<feature type="domain" description="Gram-positive cocci surface proteins LPxTG" evidence="7">
    <location>
        <begin position="649"/>
        <end position="683"/>
    </location>
</feature>
<dbReference type="NCBIfam" id="TIGR03715">
    <property type="entry name" value="KxYKxGKxW"/>
    <property type="match status" value="1"/>
</dbReference>
<feature type="compositionally biased region" description="Polar residues" evidence="5">
    <location>
        <begin position="108"/>
        <end position="143"/>
    </location>
</feature>
<keyword evidence="2" id="KW-0964">Secreted</keyword>
<feature type="compositionally biased region" description="Low complexity" evidence="5">
    <location>
        <begin position="35"/>
        <end position="95"/>
    </location>
</feature>
<dbReference type="STRING" id="1423715.FD25_GL002726"/>
<dbReference type="Proteomes" id="UP000051955">
    <property type="component" value="Unassembled WGS sequence"/>
</dbReference>
<evidence type="ECO:0000313" key="9">
    <source>
        <dbReference type="Proteomes" id="UP000051955"/>
    </source>
</evidence>
<dbReference type="InterPro" id="IPR026588">
    <property type="entry name" value="Choice_anch_A"/>
</dbReference>
<keyword evidence="9" id="KW-1185">Reference proteome</keyword>
<feature type="compositionally biased region" description="Basic and acidic residues" evidence="5">
    <location>
        <begin position="486"/>
        <end position="500"/>
    </location>
</feature>
<evidence type="ECO:0000256" key="1">
    <source>
        <dbReference type="ARBA" id="ARBA00022512"/>
    </source>
</evidence>
<dbReference type="InterPro" id="IPR022263">
    <property type="entry name" value="KxYKxGKxW"/>
</dbReference>
<evidence type="ECO:0000256" key="5">
    <source>
        <dbReference type="SAM" id="MobiDB-lite"/>
    </source>
</evidence>
<feature type="compositionally biased region" description="Acidic residues" evidence="5">
    <location>
        <begin position="517"/>
        <end position="574"/>
    </location>
</feature>
<sequence>METKQTHFKMYKSGRKWVFACALVLALGGGATVAHADSQTTNSSSQSATSQVATTSSSTTSSSTTDSSTPSASGDSSATVTESTSTTQTSGTAKVTTDDSSAKSTTTPETTQPSAAKSSSVTPASANLDRNSQSTKSAVTNDKVTQKLAANRQLAKRFAHAARTVAQPTAATSVQSGGSVYDDYPTIEQDNLLGVSSAFHIFARDAELNAHTNGNVAVQNLVGNVNFGTNIIEELLDKDISYIQNITNIANSSFVSAGPTRENKVVFGEGITIDLSTPDRPLVNGTYIDHLLSSEVYQDQGGQTYIDFDKEFEKLRTKNANFAALPSVQDYTAADFADRNNRVIDVTDMTPDENGRIVLNLSPDVLQGDTPLTIKGLSPDADGNTIIINVDTGSDPDYHIMSQIKIVYSDGTDRNNQETEDFGDNHLLWNFVDRSATDQQYTGTVHVDRPFQGSVLAPSGTIIANQNLDGNIIADKVVVNAETHRWDLQDNGNEEPKDPDPDVAVTIPGIDVPLPEPEPEPETPEPEPEPETPEPETPEPETPEPETPEPETPEPETPEPETPTTEEPDVEEETSYGHHHQDDEIVEEFEDEVAADTTEAQREVTLTKLETAIAEAKAAHDTTLAAQLETIEQQLLVAMGRGTGVGTGLPQTGEVHSNWAQLLGLTLAGSLLGGWLVRRKRQN</sequence>
<dbReference type="AlphaFoldDB" id="A0A0R1LTN0"/>
<dbReference type="NCBIfam" id="TIGR01167">
    <property type="entry name" value="LPXTG_anchor"/>
    <property type="match status" value="1"/>
</dbReference>
<feature type="chain" id="PRO_5006407587" description="Gram-positive cocci surface proteins LPxTG domain-containing protein" evidence="6">
    <location>
        <begin position="37"/>
        <end position="683"/>
    </location>
</feature>